<name>A0ABX7PXB5_9BACT</name>
<dbReference type="RefSeq" id="WP_206848091.1">
    <property type="nucleotide sequence ID" value="NZ_CP065956.1"/>
</dbReference>
<keyword evidence="2" id="KW-1185">Reference proteome</keyword>
<gene>
    <name evidence="1" type="ORF">EM20IM_04830</name>
</gene>
<accession>A0ABX7PXB5</accession>
<evidence type="ECO:0000313" key="1">
    <source>
        <dbReference type="EMBL" id="QSR87645.1"/>
    </source>
</evidence>
<dbReference type="EMBL" id="CP065956">
    <property type="protein sequence ID" value="QSR87645.1"/>
    <property type="molecule type" value="Genomic_DNA"/>
</dbReference>
<dbReference type="Proteomes" id="UP000663088">
    <property type="component" value="Chromosome"/>
</dbReference>
<organism evidence="1 2">
    <name type="scientific">Candidatus Methylacidiphilum infernorum</name>
    <dbReference type="NCBI Taxonomy" id="511746"/>
    <lineage>
        <taxon>Bacteria</taxon>
        <taxon>Pseudomonadati</taxon>
        <taxon>Verrucomicrobiota</taxon>
        <taxon>Methylacidiphilae</taxon>
        <taxon>Methylacidiphilales</taxon>
        <taxon>Methylacidiphilaceae</taxon>
        <taxon>Methylacidiphilum (ex Ratnadevi et al. 2023)</taxon>
    </lineage>
</organism>
<sequence length="63" mass="6954">MEKCQFCGNEAGFLRSAYKECKQAYEEGTACILEIMSKAAVAQSDLPVLRETVHKVASTSYSM</sequence>
<protein>
    <submittedName>
        <fullName evidence="1">Uncharacterized protein</fullName>
    </submittedName>
</protein>
<evidence type="ECO:0000313" key="2">
    <source>
        <dbReference type="Proteomes" id="UP000663088"/>
    </source>
</evidence>
<reference evidence="1 2" key="1">
    <citation type="submission" date="2020-12" db="EMBL/GenBank/DDBJ databases">
        <authorList>
            <person name="Awala S.I."/>
            <person name="Gwak J.-H."/>
            <person name="Kim S.-J."/>
            <person name="Rhee S.-K."/>
        </authorList>
    </citation>
    <scope>NUCLEOTIDE SEQUENCE [LARGE SCALE GENOMIC DNA]</scope>
    <source>
        <strain evidence="1 2">IT5</strain>
    </source>
</reference>
<proteinExistence type="predicted"/>